<dbReference type="Pfam" id="PF00218">
    <property type="entry name" value="IGPS"/>
    <property type="match status" value="1"/>
</dbReference>
<evidence type="ECO:0000256" key="5">
    <source>
        <dbReference type="ARBA" id="ARBA00022793"/>
    </source>
</evidence>
<sequence length="277" mass="30177">MYLDRIVETKRKEVERLAASLSRSAAERDIAALPPTRGFHDALTRRRKREIGLIAEVKKASPSKGLIRPDFHPVSLAEAYVSAGADCISVLTDETYFQGSAAYLSAIREAVDVPLLRKDFIIDDRQVYEARLMGADAVLLIAAILTDDQLASYSVLAKDLGLDVLLEVHDQAELERALEFGSTTLIGVNNRNLRTFETSLETTASLSERVPANITLISESGIRTREDIAYLSGAGARGVLIGETFMRRERVDEAVFELLGPLGGTLSGSPRTEGSGI</sequence>
<dbReference type="RefSeq" id="WP_148451914.1">
    <property type="nucleotide sequence ID" value="NZ_BORZ01000001.1"/>
</dbReference>
<keyword evidence="5 9" id="KW-0210">Decarboxylase</keyword>
<dbReference type="EMBL" id="VSDO01000002">
    <property type="protein sequence ID" value="TYA13318.1"/>
    <property type="molecule type" value="Genomic_DNA"/>
</dbReference>
<evidence type="ECO:0000259" key="10">
    <source>
        <dbReference type="Pfam" id="PF00218"/>
    </source>
</evidence>
<comment type="similarity">
    <text evidence="3 9">Belongs to the TrpC family.</text>
</comment>
<evidence type="ECO:0000313" key="11">
    <source>
        <dbReference type="EMBL" id="TYA13318.1"/>
    </source>
</evidence>
<feature type="domain" description="Indole-3-glycerol phosphate synthase" evidence="10">
    <location>
        <begin position="3"/>
        <end position="257"/>
    </location>
</feature>
<keyword evidence="12" id="KW-1185">Reference proteome</keyword>
<dbReference type="InterPro" id="IPR013785">
    <property type="entry name" value="Aldolase_TIM"/>
</dbReference>
<dbReference type="GO" id="GO:0004425">
    <property type="term" value="F:indole-3-glycerol-phosphate synthase activity"/>
    <property type="evidence" value="ECO:0007669"/>
    <property type="project" value="UniProtKB-UniRule"/>
</dbReference>
<gene>
    <name evidence="9 11" type="primary">trpC</name>
    <name evidence="11" type="ORF">FRY98_11670</name>
</gene>
<keyword evidence="7 9" id="KW-0057">Aromatic amino acid biosynthesis</keyword>
<evidence type="ECO:0000256" key="9">
    <source>
        <dbReference type="HAMAP-Rule" id="MF_00134"/>
    </source>
</evidence>
<accession>A0A5D0CUB2</accession>
<dbReference type="OrthoDB" id="9804217at2"/>
<evidence type="ECO:0000313" key="12">
    <source>
        <dbReference type="Proteomes" id="UP000325218"/>
    </source>
</evidence>
<evidence type="ECO:0000256" key="1">
    <source>
        <dbReference type="ARBA" id="ARBA00001633"/>
    </source>
</evidence>
<dbReference type="GO" id="GO:0004640">
    <property type="term" value="F:phosphoribosylanthranilate isomerase activity"/>
    <property type="evidence" value="ECO:0007669"/>
    <property type="project" value="TreeGrafter"/>
</dbReference>
<dbReference type="InterPro" id="IPR001468">
    <property type="entry name" value="Indole-3-GlycerolPSynthase_CS"/>
</dbReference>
<evidence type="ECO:0000256" key="4">
    <source>
        <dbReference type="ARBA" id="ARBA00022605"/>
    </source>
</evidence>
<keyword evidence="6 9" id="KW-0822">Tryptophan biosynthesis</keyword>
<dbReference type="Gene3D" id="3.20.20.70">
    <property type="entry name" value="Aldolase class I"/>
    <property type="match status" value="1"/>
</dbReference>
<dbReference type="InterPro" id="IPR013798">
    <property type="entry name" value="Indole-3-glycerol_P_synth_dom"/>
</dbReference>
<dbReference type="AlphaFoldDB" id="A0A5D0CUB2"/>
<reference evidence="11 12" key="1">
    <citation type="submission" date="2019-08" db="EMBL/GenBank/DDBJ databases">
        <title>Genome sequencing of Paenibacillus faecis DSM 23593(T).</title>
        <authorList>
            <person name="Kook J.-K."/>
            <person name="Park S.-N."/>
            <person name="Lim Y.K."/>
        </authorList>
    </citation>
    <scope>NUCLEOTIDE SEQUENCE [LARGE SCALE GENOMIC DNA]</scope>
    <source>
        <strain evidence="11 12">DSM 23593</strain>
    </source>
</reference>
<dbReference type="EC" id="4.1.1.48" evidence="9"/>
<dbReference type="NCBIfam" id="NF001373">
    <property type="entry name" value="PRK00278.1-6"/>
    <property type="match status" value="1"/>
</dbReference>
<dbReference type="PROSITE" id="PS00614">
    <property type="entry name" value="IGPS"/>
    <property type="match status" value="1"/>
</dbReference>
<dbReference type="InterPro" id="IPR011060">
    <property type="entry name" value="RibuloseP-bd_barrel"/>
</dbReference>
<keyword evidence="8 9" id="KW-0456">Lyase</keyword>
<comment type="caution">
    <text evidence="11">The sequence shown here is derived from an EMBL/GenBank/DDBJ whole genome shotgun (WGS) entry which is preliminary data.</text>
</comment>
<comment type="catalytic activity">
    <reaction evidence="1 9">
        <text>1-(2-carboxyphenylamino)-1-deoxy-D-ribulose 5-phosphate + H(+) = (1S,2R)-1-C-(indol-3-yl)glycerol 3-phosphate + CO2 + H2O</text>
        <dbReference type="Rhea" id="RHEA:23476"/>
        <dbReference type="ChEBI" id="CHEBI:15377"/>
        <dbReference type="ChEBI" id="CHEBI:15378"/>
        <dbReference type="ChEBI" id="CHEBI:16526"/>
        <dbReference type="ChEBI" id="CHEBI:58613"/>
        <dbReference type="ChEBI" id="CHEBI:58866"/>
        <dbReference type="EC" id="4.1.1.48"/>
    </reaction>
</comment>
<dbReference type="Proteomes" id="UP000325218">
    <property type="component" value="Unassembled WGS sequence"/>
</dbReference>
<dbReference type="UniPathway" id="UPA00035">
    <property type="reaction ID" value="UER00043"/>
</dbReference>
<evidence type="ECO:0000256" key="3">
    <source>
        <dbReference type="ARBA" id="ARBA00008737"/>
    </source>
</evidence>
<evidence type="ECO:0000256" key="7">
    <source>
        <dbReference type="ARBA" id="ARBA00023141"/>
    </source>
</evidence>
<dbReference type="GO" id="GO:0000162">
    <property type="term" value="P:L-tryptophan biosynthetic process"/>
    <property type="evidence" value="ECO:0007669"/>
    <property type="project" value="UniProtKB-UniRule"/>
</dbReference>
<evidence type="ECO:0000256" key="2">
    <source>
        <dbReference type="ARBA" id="ARBA00004696"/>
    </source>
</evidence>
<comment type="pathway">
    <text evidence="2 9">Amino-acid biosynthesis; L-tryptophan biosynthesis; L-tryptophan from chorismate: step 4/5.</text>
</comment>
<protein>
    <recommendedName>
        <fullName evidence="9">Indole-3-glycerol phosphate synthase</fullName>
        <shortName evidence="9">IGPS</shortName>
        <ecNumber evidence="9">4.1.1.48</ecNumber>
    </recommendedName>
</protein>
<keyword evidence="4 9" id="KW-0028">Amino-acid biosynthesis</keyword>
<name>A0A5D0CUB2_9BACL</name>
<proteinExistence type="inferred from homology"/>
<dbReference type="InterPro" id="IPR045186">
    <property type="entry name" value="Indole-3-glycerol_P_synth"/>
</dbReference>
<dbReference type="SUPFAM" id="SSF51366">
    <property type="entry name" value="Ribulose-phoshate binding barrel"/>
    <property type="match status" value="1"/>
</dbReference>
<dbReference type="PANTHER" id="PTHR22854:SF2">
    <property type="entry name" value="INDOLE-3-GLYCEROL-PHOSPHATE SYNTHASE"/>
    <property type="match status" value="1"/>
</dbReference>
<dbReference type="CDD" id="cd00331">
    <property type="entry name" value="IGPS"/>
    <property type="match status" value="1"/>
</dbReference>
<dbReference type="FunFam" id="3.20.20.70:FF:000024">
    <property type="entry name" value="Indole-3-glycerol phosphate synthase"/>
    <property type="match status" value="1"/>
</dbReference>
<dbReference type="PANTHER" id="PTHR22854">
    <property type="entry name" value="TRYPTOPHAN BIOSYNTHESIS PROTEIN"/>
    <property type="match status" value="1"/>
</dbReference>
<evidence type="ECO:0000256" key="6">
    <source>
        <dbReference type="ARBA" id="ARBA00022822"/>
    </source>
</evidence>
<organism evidence="11 12">
    <name type="scientific">Paenibacillus faecis</name>
    <dbReference type="NCBI Taxonomy" id="862114"/>
    <lineage>
        <taxon>Bacteria</taxon>
        <taxon>Bacillati</taxon>
        <taxon>Bacillota</taxon>
        <taxon>Bacilli</taxon>
        <taxon>Bacillales</taxon>
        <taxon>Paenibacillaceae</taxon>
        <taxon>Paenibacillus</taxon>
    </lineage>
</organism>
<evidence type="ECO:0000256" key="8">
    <source>
        <dbReference type="ARBA" id="ARBA00023239"/>
    </source>
</evidence>
<dbReference type="NCBIfam" id="NF001377">
    <property type="entry name" value="PRK00278.2-4"/>
    <property type="match status" value="1"/>
</dbReference>
<dbReference type="HAMAP" id="MF_00134_B">
    <property type="entry name" value="IGPS_B"/>
    <property type="match status" value="1"/>
</dbReference>